<keyword evidence="2" id="KW-0521">NADP</keyword>
<dbReference type="SUPFAM" id="SSF51735">
    <property type="entry name" value="NAD(P)-binding Rossmann-fold domains"/>
    <property type="match status" value="1"/>
</dbReference>
<dbReference type="PANTHER" id="PTHR42748:SF7">
    <property type="entry name" value="NMRA LIKE REDOX SENSOR 1-RELATED"/>
    <property type="match status" value="1"/>
</dbReference>
<keyword evidence="5" id="KW-1185">Reference proteome</keyword>
<accession>A0A326UD95</accession>
<evidence type="ECO:0000259" key="3">
    <source>
        <dbReference type="Pfam" id="PF05368"/>
    </source>
</evidence>
<dbReference type="OrthoDB" id="9794300at2"/>
<comment type="similarity">
    <text evidence="1">Belongs to the NmrA-type oxidoreductase family.</text>
</comment>
<dbReference type="CDD" id="cd05251">
    <property type="entry name" value="NmrA_like_SDR_a"/>
    <property type="match status" value="1"/>
</dbReference>
<proteinExistence type="inferred from homology"/>
<evidence type="ECO:0000313" key="5">
    <source>
        <dbReference type="Proteomes" id="UP000248806"/>
    </source>
</evidence>
<protein>
    <submittedName>
        <fullName evidence="4">Uncharacterized protein YbjT (DUF2867 family)</fullName>
    </submittedName>
</protein>
<reference evidence="4 5" key="1">
    <citation type="submission" date="2018-06" db="EMBL/GenBank/DDBJ databases">
        <title>Genomic Encyclopedia of Archaeal and Bacterial Type Strains, Phase II (KMG-II): from individual species to whole genera.</title>
        <authorList>
            <person name="Goeker M."/>
        </authorList>
    </citation>
    <scope>NUCLEOTIDE SEQUENCE [LARGE SCALE GENOMIC DNA]</scope>
    <source>
        <strain evidence="4 5">ATCC BAA-1881</strain>
    </source>
</reference>
<dbReference type="Gene3D" id="3.90.25.10">
    <property type="entry name" value="UDP-galactose 4-epimerase, domain 1"/>
    <property type="match status" value="1"/>
</dbReference>
<dbReference type="InterPro" id="IPR036291">
    <property type="entry name" value="NAD(P)-bd_dom_sf"/>
</dbReference>
<feature type="domain" description="NmrA-like" evidence="3">
    <location>
        <begin position="5"/>
        <end position="234"/>
    </location>
</feature>
<sequence>MLPEAKTILVVGATGKQGGAVTHHLLAQGWKVRALVRDPRKPTARELLQRGVELVPGNLDQTETLSEALHGVYGVFSMQPDTLQNPATEITQGKRLVNAASAQGIQHFVYSSIGGADRNTNIPHFESKWQIEQYIRALNIPATILRPVFFMDNFHTMFGSAIQEGVLAWALPAERRLQMIAVADIGAFAALAFAQPQRFLGQALELAGDELSMLQIAEAFSRVLEKEVHYVEMSRTQGYSPEMVRYLDWLSTSGFRADIPALRAIYPELMTFERWLHVTGWGSKKVPRKEHSTARQHSSRR</sequence>
<dbReference type="Gene3D" id="3.40.50.720">
    <property type="entry name" value="NAD(P)-binding Rossmann-like Domain"/>
    <property type="match status" value="1"/>
</dbReference>
<evidence type="ECO:0000256" key="1">
    <source>
        <dbReference type="ARBA" id="ARBA00006328"/>
    </source>
</evidence>
<organism evidence="4 5">
    <name type="scientific">Thermosporothrix hazakensis</name>
    <dbReference type="NCBI Taxonomy" id="644383"/>
    <lineage>
        <taxon>Bacteria</taxon>
        <taxon>Bacillati</taxon>
        <taxon>Chloroflexota</taxon>
        <taxon>Ktedonobacteria</taxon>
        <taxon>Ktedonobacterales</taxon>
        <taxon>Thermosporotrichaceae</taxon>
        <taxon>Thermosporothrix</taxon>
    </lineage>
</organism>
<gene>
    <name evidence="4" type="ORF">EI42_00622</name>
</gene>
<dbReference type="PANTHER" id="PTHR42748">
    <property type="entry name" value="NITROGEN METABOLITE REPRESSION PROTEIN NMRA FAMILY MEMBER"/>
    <property type="match status" value="1"/>
</dbReference>
<evidence type="ECO:0000256" key="2">
    <source>
        <dbReference type="ARBA" id="ARBA00022857"/>
    </source>
</evidence>
<dbReference type="InterPro" id="IPR008030">
    <property type="entry name" value="NmrA-like"/>
</dbReference>
<comment type="caution">
    <text evidence="4">The sequence shown here is derived from an EMBL/GenBank/DDBJ whole genome shotgun (WGS) entry which is preliminary data.</text>
</comment>
<dbReference type="InterPro" id="IPR051164">
    <property type="entry name" value="NmrA-like_oxidored"/>
</dbReference>
<name>A0A326UD95_THEHA</name>
<dbReference type="Pfam" id="PF05368">
    <property type="entry name" value="NmrA"/>
    <property type="match status" value="1"/>
</dbReference>
<dbReference type="EMBL" id="QKUF01000001">
    <property type="protein sequence ID" value="PZW36448.1"/>
    <property type="molecule type" value="Genomic_DNA"/>
</dbReference>
<evidence type="ECO:0000313" key="4">
    <source>
        <dbReference type="EMBL" id="PZW36448.1"/>
    </source>
</evidence>
<dbReference type="Proteomes" id="UP000248806">
    <property type="component" value="Unassembled WGS sequence"/>
</dbReference>
<dbReference type="AlphaFoldDB" id="A0A326UD95"/>
<dbReference type="RefSeq" id="WP_111318702.1">
    <property type="nucleotide sequence ID" value="NZ_BIFX01000001.1"/>
</dbReference>